<dbReference type="GO" id="GO:0005096">
    <property type="term" value="F:GTPase activator activity"/>
    <property type="evidence" value="ECO:0007669"/>
    <property type="project" value="UniProtKB-KW"/>
</dbReference>
<gene>
    <name evidence="3" type="ORF">SMTD_LOCUS8799</name>
</gene>
<dbReference type="SUPFAM" id="SSF111347">
    <property type="entry name" value="Rap/Ran-GAP"/>
    <property type="match status" value="1"/>
</dbReference>
<dbReference type="EMBL" id="UZAL01029186">
    <property type="protein sequence ID" value="VDP46527.1"/>
    <property type="molecule type" value="Genomic_DNA"/>
</dbReference>
<reference evidence="3 4" key="1">
    <citation type="submission" date="2018-11" db="EMBL/GenBank/DDBJ databases">
        <authorList>
            <consortium name="Pathogen Informatics"/>
        </authorList>
    </citation>
    <scope>NUCLEOTIDE SEQUENCE [LARGE SCALE GENOMIC DNA]</scope>
    <source>
        <strain>Denwood</strain>
        <strain evidence="4">Zambia</strain>
    </source>
</reference>
<organism evidence="3 4">
    <name type="scientific">Schistosoma mattheei</name>
    <dbReference type="NCBI Taxonomy" id="31246"/>
    <lineage>
        <taxon>Eukaryota</taxon>
        <taxon>Metazoa</taxon>
        <taxon>Spiralia</taxon>
        <taxon>Lophotrochozoa</taxon>
        <taxon>Platyhelminthes</taxon>
        <taxon>Trematoda</taxon>
        <taxon>Digenea</taxon>
        <taxon>Strigeidida</taxon>
        <taxon>Schistosomatoidea</taxon>
        <taxon>Schistosomatidae</taxon>
        <taxon>Schistosoma</taxon>
    </lineage>
</organism>
<dbReference type="Gene3D" id="3.30.1120.160">
    <property type="match status" value="1"/>
</dbReference>
<protein>
    <recommendedName>
        <fullName evidence="2">Rap-GAP domain-containing protein</fullName>
    </recommendedName>
</protein>
<dbReference type="Proteomes" id="UP000269396">
    <property type="component" value="Unassembled WGS sequence"/>
</dbReference>
<evidence type="ECO:0000313" key="4">
    <source>
        <dbReference type="Proteomes" id="UP000269396"/>
    </source>
</evidence>
<dbReference type="InterPro" id="IPR050989">
    <property type="entry name" value="Rap1_Ran_GAP"/>
</dbReference>
<dbReference type="PROSITE" id="PS50085">
    <property type="entry name" value="RAPGAP"/>
    <property type="match status" value="1"/>
</dbReference>
<evidence type="ECO:0000256" key="1">
    <source>
        <dbReference type="ARBA" id="ARBA00022468"/>
    </source>
</evidence>
<accession>A0A3P8D5D1</accession>
<sequence length="102" mass="11584">MAVVKDDIQTYGISQYRAILWRKTGSQKLCISYNPTNALTAKKVLNFFDIHRVEKGPRGILNFEAQKDALTLEEQEGSVNFKFGVLYCVEGQTSDQEMYNNG</sequence>
<proteinExistence type="predicted"/>
<evidence type="ECO:0000259" key="2">
    <source>
        <dbReference type="PROSITE" id="PS50085"/>
    </source>
</evidence>
<dbReference type="PANTHER" id="PTHR15711:SF62">
    <property type="entry name" value="GTPASE-ACTIVATING RAP_RAN-GAP DOMAIN-LIKE PROTEIN 3"/>
    <property type="match status" value="1"/>
</dbReference>
<name>A0A3P8D5D1_9TREM</name>
<dbReference type="AlphaFoldDB" id="A0A3P8D5D1"/>
<evidence type="ECO:0000313" key="3">
    <source>
        <dbReference type="EMBL" id="VDP46527.1"/>
    </source>
</evidence>
<feature type="domain" description="Rap-GAP" evidence="2">
    <location>
        <begin position="69"/>
        <end position="102"/>
    </location>
</feature>
<keyword evidence="4" id="KW-1185">Reference proteome</keyword>
<dbReference type="InterPro" id="IPR000331">
    <property type="entry name" value="Rap/Ran_GAP_dom"/>
</dbReference>
<keyword evidence="1" id="KW-0343">GTPase activation</keyword>
<dbReference type="PANTHER" id="PTHR15711">
    <property type="entry name" value="RAP GTPASE-ACTIVATING PROTEIN"/>
    <property type="match status" value="1"/>
</dbReference>
<dbReference type="GO" id="GO:0051056">
    <property type="term" value="P:regulation of small GTPase mediated signal transduction"/>
    <property type="evidence" value="ECO:0007669"/>
    <property type="project" value="InterPro"/>
</dbReference>
<dbReference type="InterPro" id="IPR035974">
    <property type="entry name" value="Rap/Ran-GAP_sf"/>
</dbReference>